<protein>
    <submittedName>
        <fullName evidence="1">Uncharacterized protein</fullName>
    </submittedName>
</protein>
<accession>A0A0C9U6H3</accession>
<gene>
    <name evidence="1" type="ORF">PAXINDRAFT_155976</name>
</gene>
<dbReference type="HOGENOM" id="CLU_612654_0_0_1"/>
<reference evidence="1 2" key="1">
    <citation type="submission" date="2014-06" db="EMBL/GenBank/DDBJ databases">
        <authorList>
            <consortium name="DOE Joint Genome Institute"/>
            <person name="Kuo A."/>
            <person name="Kohler A."/>
            <person name="Nagy L.G."/>
            <person name="Floudas D."/>
            <person name="Copeland A."/>
            <person name="Barry K.W."/>
            <person name="Cichocki N."/>
            <person name="Veneault-Fourrey C."/>
            <person name="LaButti K."/>
            <person name="Lindquist E.A."/>
            <person name="Lipzen A."/>
            <person name="Lundell T."/>
            <person name="Morin E."/>
            <person name="Murat C."/>
            <person name="Sun H."/>
            <person name="Tunlid A."/>
            <person name="Henrissat B."/>
            <person name="Grigoriev I.V."/>
            <person name="Hibbett D.S."/>
            <person name="Martin F."/>
            <person name="Nordberg H.P."/>
            <person name="Cantor M.N."/>
            <person name="Hua S.X."/>
        </authorList>
    </citation>
    <scope>NUCLEOTIDE SEQUENCE [LARGE SCALE GENOMIC DNA]</scope>
    <source>
        <strain evidence="1 2">ATCC 200175</strain>
    </source>
</reference>
<dbReference type="OrthoDB" id="46564at2759"/>
<dbReference type="PANTHER" id="PTHR14614:SF10">
    <property type="entry name" value="PROTEIN N-TERMINAL AND LYSINE N-METHYLTRANSFERASE EFM7"/>
    <property type="match status" value="1"/>
</dbReference>
<dbReference type="InterPro" id="IPR029063">
    <property type="entry name" value="SAM-dependent_MTases_sf"/>
</dbReference>
<dbReference type="GO" id="GO:0008757">
    <property type="term" value="F:S-adenosylmethionine-dependent methyltransferase activity"/>
    <property type="evidence" value="ECO:0007669"/>
    <property type="project" value="UniProtKB-ARBA"/>
</dbReference>
<dbReference type="Pfam" id="PF10294">
    <property type="entry name" value="Methyltransf_16"/>
    <property type="match status" value="2"/>
</dbReference>
<evidence type="ECO:0000313" key="2">
    <source>
        <dbReference type="Proteomes" id="UP000053647"/>
    </source>
</evidence>
<proteinExistence type="predicted"/>
<reference evidence="2" key="2">
    <citation type="submission" date="2015-01" db="EMBL/GenBank/DDBJ databases">
        <title>Evolutionary Origins and Diversification of the Mycorrhizal Mutualists.</title>
        <authorList>
            <consortium name="DOE Joint Genome Institute"/>
            <consortium name="Mycorrhizal Genomics Consortium"/>
            <person name="Kohler A."/>
            <person name="Kuo A."/>
            <person name="Nagy L.G."/>
            <person name="Floudas D."/>
            <person name="Copeland A."/>
            <person name="Barry K.W."/>
            <person name="Cichocki N."/>
            <person name="Veneault-Fourrey C."/>
            <person name="LaButti K."/>
            <person name="Lindquist E.A."/>
            <person name="Lipzen A."/>
            <person name="Lundell T."/>
            <person name="Morin E."/>
            <person name="Murat C."/>
            <person name="Riley R."/>
            <person name="Ohm R."/>
            <person name="Sun H."/>
            <person name="Tunlid A."/>
            <person name="Henrissat B."/>
            <person name="Grigoriev I.V."/>
            <person name="Hibbett D.S."/>
            <person name="Martin F."/>
        </authorList>
    </citation>
    <scope>NUCLEOTIDE SEQUENCE [LARGE SCALE GENOMIC DNA]</scope>
    <source>
        <strain evidence="2">ATCC 200175</strain>
    </source>
</reference>
<dbReference type="GO" id="GO:0005737">
    <property type="term" value="C:cytoplasm"/>
    <property type="evidence" value="ECO:0007669"/>
    <property type="project" value="TreeGrafter"/>
</dbReference>
<dbReference type="InterPro" id="IPR019410">
    <property type="entry name" value="Methyltransf_16"/>
</dbReference>
<keyword evidence="2" id="KW-1185">Reference proteome</keyword>
<dbReference type="PANTHER" id="PTHR14614">
    <property type="entry name" value="HEPATOCELLULAR CARCINOMA-ASSOCIATED ANTIGEN"/>
    <property type="match status" value="1"/>
</dbReference>
<dbReference type="SUPFAM" id="SSF53335">
    <property type="entry name" value="S-adenosyl-L-methionine-dependent methyltransferases"/>
    <property type="match status" value="2"/>
</dbReference>
<dbReference type="AlphaFoldDB" id="A0A0C9U6H3"/>
<dbReference type="EMBL" id="KN819341">
    <property type="protein sequence ID" value="KIJ14721.1"/>
    <property type="molecule type" value="Genomic_DNA"/>
</dbReference>
<dbReference type="Proteomes" id="UP000053647">
    <property type="component" value="Unassembled WGS sequence"/>
</dbReference>
<name>A0A0C9U6H3_PAXIN</name>
<sequence>MTVENIEDILSDSLEILGGKTVGDPGYVQYGDLKLTVAPKMKPEAPIDNPSRSRRERPSVFACTLLAELVERGVIQVADRRIVELGAGCALPSLLAATLAQPPSLIVVTDHPDAGILGNLKANVERNREHYRSPCEVHCVGNISQRADRPLPDYDIVIMSDLLDFDTSHDVLVLALKTLLAKSLQARVYVAAGKYTAPHVCDNFLNLALNAGLIWEEDTSCTSGDPQNHTWMGQHVTRRPSVFACTLLAELVERGVIQVADRRIVELGAGCALPSLLAATLAQPPSLIVVTDYPDAGILGNLKANVERNREHYRSPCEVHCVGNISQRADRPLPDYDIVIMSDLLDFDTSHDVLVLALKTLLAKSLQARVYVAAGKYTAPHVCDNFLSLALNAGLIWEEDTSCTSGDPQNHTWMGTMAVAGLDIAQLSTRKSMCRRWIGRWSPATLT</sequence>
<organism evidence="1 2">
    <name type="scientific">Paxillus involutus ATCC 200175</name>
    <dbReference type="NCBI Taxonomy" id="664439"/>
    <lineage>
        <taxon>Eukaryota</taxon>
        <taxon>Fungi</taxon>
        <taxon>Dikarya</taxon>
        <taxon>Basidiomycota</taxon>
        <taxon>Agaricomycotina</taxon>
        <taxon>Agaricomycetes</taxon>
        <taxon>Agaricomycetidae</taxon>
        <taxon>Boletales</taxon>
        <taxon>Paxilineae</taxon>
        <taxon>Paxillaceae</taxon>
        <taxon>Paxillus</taxon>
    </lineage>
</organism>
<evidence type="ECO:0000313" key="1">
    <source>
        <dbReference type="EMBL" id="KIJ14721.1"/>
    </source>
</evidence>
<dbReference type="Gene3D" id="3.40.50.150">
    <property type="entry name" value="Vaccinia Virus protein VP39"/>
    <property type="match status" value="2"/>
</dbReference>